<evidence type="ECO:0000256" key="2">
    <source>
        <dbReference type="ARBA" id="ARBA00008537"/>
    </source>
</evidence>
<dbReference type="RefSeq" id="WP_057809874.1">
    <property type="nucleotide sequence ID" value="NZ_BJUD01000002.1"/>
</dbReference>
<dbReference type="OrthoDB" id="9816041at2"/>
<keyword evidence="5 8" id="KW-0812">Transmembrane</keyword>
<dbReference type="Proteomes" id="UP000051139">
    <property type="component" value="Unassembled WGS sequence"/>
</dbReference>
<dbReference type="PANTHER" id="PTHR42718:SF9">
    <property type="entry name" value="MAJOR FACILITATOR SUPERFAMILY MULTIDRUG TRANSPORTER MFSC"/>
    <property type="match status" value="1"/>
</dbReference>
<dbReference type="NCBIfam" id="TIGR00711">
    <property type="entry name" value="efflux_EmrB"/>
    <property type="match status" value="1"/>
</dbReference>
<evidence type="ECO:0000256" key="1">
    <source>
        <dbReference type="ARBA" id="ARBA00004651"/>
    </source>
</evidence>
<dbReference type="InterPro" id="IPR004638">
    <property type="entry name" value="EmrB-like"/>
</dbReference>
<evidence type="ECO:0000256" key="3">
    <source>
        <dbReference type="ARBA" id="ARBA00022448"/>
    </source>
</evidence>
<dbReference type="Pfam" id="PF07690">
    <property type="entry name" value="MFS_1"/>
    <property type="match status" value="1"/>
</dbReference>
<dbReference type="GO" id="GO:0022857">
    <property type="term" value="F:transmembrane transporter activity"/>
    <property type="evidence" value="ECO:0007669"/>
    <property type="project" value="InterPro"/>
</dbReference>
<feature type="transmembrane region" description="Helical" evidence="8">
    <location>
        <begin position="444"/>
        <end position="474"/>
    </location>
</feature>
<feature type="transmembrane region" description="Helical" evidence="8">
    <location>
        <begin position="169"/>
        <end position="189"/>
    </location>
</feature>
<dbReference type="STRING" id="348151.IV55_GL001510"/>
<accession>A0A0R2L2Y4</accession>
<dbReference type="CDD" id="cd17503">
    <property type="entry name" value="MFS_LmrB_MDR_like"/>
    <property type="match status" value="1"/>
</dbReference>
<evidence type="ECO:0000256" key="7">
    <source>
        <dbReference type="ARBA" id="ARBA00023136"/>
    </source>
</evidence>
<evidence type="ECO:0000259" key="9">
    <source>
        <dbReference type="PROSITE" id="PS50850"/>
    </source>
</evidence>
<sequence length="482" mass="51848">MVTKDIYGKPYHLTLFVITLLVASFTDMLNQTVLGVAQPTLMTYFSVSASTIQWLTTGFLLVSAVMIPVTGWLTNRFGTKWLFIFSQVLFAAGTLLSFTAGSFSLLLTGRLIQAMGSGIAAPLSMTMLFSAFPPEKQGQAMGLLGIVFGLAPAIGPTFSGWAIDAFSWRAIFGIVVPISLIALVASLFFIKDVVPKRAARLDLLSLGLSTIGFGSLLYSFSIVGDNGWTSRIFLLTLLLGLVALGWFIHRQLKIDTPLLDISVFKMRNFTLGTIIGAVVMFAMIGFEIILPMYLQIILGMSAVKSGLSLLAGALTMAVASPLAGAVLDKFGGKYLIMFGMLLVTLGTIPFVFVTADSSIVYIIILYAVRNFGMALSLMPSGSVAFSALPKQKFADGSALNNVARQVSASIGTAFLVSMFTNVKDNLSPSKHLLQINPIAYKTKIFHALLAGFHVGFLITIIFTFIAAMLCLAFVNSHQKEAQ</sequence>
<dbReference type="PRINTS" id="PR01036">
    <property type="entry name" value="TCRTETB"/>
</dbReference>
<reference evidence="11 12" key="1">
    <citation type="journal article" date="2015" name="Genome Announc.">
        <title>Expanding the biotechnology potential of lactobacilli through comparative genomics of 213 strains and associated genera.</title>
        <authorList>
            <person name="Sun Z."/>
            <person name="Harris H.M."/>
            <person name="McCann A."/>
            <person name="Guo C."/>
            <person name="Argimon S."/>
            <person name="Zhang W."/>
            <person name="Yang X."/>
            <person name="Jeffery I.B."/>
            <person name="Cooney J.C."/>
            <person name="Kagawa T.F."/>
            <person name="Liu W."/>
            <person name="Song Y."/>
            <person name="Salvetti E."/>
            <person name="Wrobel A."/>
            <person name="Rasinkangas P."/>
            <person name="Parkhill J."/>
            <person name="Rea M.C."/>
            <person name="O'Sullivan O."/>
            <person name="Ritari J."/>
            <person name="Douillard F.P."/>
            <person name="Paul Ross R."/>
            <person name="Yang R."/>
            <person name="Briner A.E."/>
            <person name="Felis G.E."/>
            <person name="de Vos W.M."/>
            <person name="Barrangou R."/>
            <person name="Klaenhammer T.R."/>
            <person name="Caufield P.W."/>
            <person name="Cui Y."/>
            <person name="Zhang H."/>
            <person name="O'Toole P.W."/>
        </authorList>
    </citation>
    <scope>NUCLEOTIDE SEQUENCE [LARGE SCALE GENOMIC DNA]</scope>
    <source>
        <strain evidence="11 12">DSM 22696</strain>
    </source>
</reference>
<evidence type="ECO:0000313" key="12">
    <source>
        <dbReference type="Proteomes" id="UP000051139"/>
    </source>
</evidence>
<gene>
    <name evidence="11" type="ORF">IV55_GL001510</name>
    <name evidence="10" type="ORF">LSI01_02600</name>
</gene>
<dbReference type="InterPro" id="IPR020846">
    <property type="entry name" value="MFS_dom"/>
</dbReference>
<feature type="transmembrane region" description="Helical" evidence="8">
    <location>
        <begin position="269"/>
        <end position="294"/>
    </location>
</feature>
<comment type="similarity">
    <text evidence="2">Belongs to the major facilitator superfamily. EmrB family.</text>
</comment>
<dbReference type="SUPFAM" id="SSF103473">
    <property type="entry name" value="MFS general substrate transporter"/>
    <property type="match status" value="1"/>
</dbReference>
<dbReference type="PANTHER" id="PTHR42718">
    <property type="entry name" value="MAJOR FACILITATOR SUPERFAMILY MULTIDRUG TRANSPORTER MFSC"/>
    <property type="match status" value="1"/>
</dbReference>
<evidence type="ECO:0000313" key="11">
    <source>
        <dbReference type="EMBL" id="KRN96127.1"/>
    </source>
</evidence>
<keyword evidence="12" id="KW-1185">Reference proteome</keyword>
<dbReference type="GO" id="GO:0005886">
    <property type="term" value="C:plasma membrane"/>
    <property type="evidence" value="ECO:0007669"/>
    <property type="project" value="UniProtKB-SubCell"/>
</dbReference>
<organism evidence="11 12">
    <name type="scientific">Furfurilactobacillus siliginis</name>
    <dbReference type="NCBI Taxonomy" id="348151"/>
    <lineage>
        <taxon>Bacteria</taxon>
        <taxon>Bacillati</taxon>
        <taxon>Bacillota</taxon>
        <taxon>Bacilli</taxon>
        <taxon>Lactobacillales</taxon>
        <taxon>Lactobacillaceae</taxon>
        <taxon>Furfurilactobacillus</taxon>
    </lineage>
</organism>
<feature type="transmembrane region" description="Helical" evidence="8">
    <location>
        <begin position="306"/>
        <end position="327"/>
    </location>
</feature>
<comment type="subcellular location">
    <subcellularLocation>
        <location evidence="1">Cell membrane</location>
        <topology evidence="1">Multi-pass membrane protein</topology>
    </subcellularLocation>
</comment>
<comment type="caution">
    <text evidence="11">The sequence shown here is derived from an EMBL/GenBank/DDBJ whole genome shotgun (WGS) entry which is preliminary data.</text>
</comment>
<evidence type="ECO:0000256" key="4">
    <source>
        <dbReference type="ARBA" id="ARBA00022475"/>
    </source>
</evidence>
<dbReference type="Gene3D" id="1.20.1720.10">
    <property type="entry name" value="Multidrug resistance protein D"/>
    <property type="match status" value="1"/>
</dbReference>
<feature type="transmembrane region" description="Helical" evidence="8">
    <location>
        <begin position="111"/>
        <end position="131"/>
    </location>
</feature>
<feature type="domain" description="Major facilitator superfamily (MFS) profile" evidence="9">
    <location>
        <begin position="16"/>
        <end position="478"/>
    </location>
</feature>
<feature type="transmembrane region" description="Helical" evidence="8">
    <location>
        <begin position="143"/>
        <end position="163"/>
    </location>
</feature>
<evidence type="ECO:0000256" key="5">
    <source>
        <dbReference type="ARBA" id="ARBA00022692"/>
    </source>
</evidence>
<evidence type="ECO:0000313" key="10">
    <source>
        <dbReference type="EMBL" id="GEK27949.1"/>
    </source>
</evidence>
<protein>
    <submittedName>
        <fullName evidence="10 11">MFS transporter</fullName>
    </submittedName>
</protein>
<name>A0A0R2L2Y4_9LACO</name>
<dbReference type="AlphaFoldDB" id="A0A0R2L2Y4"/>
<proteinExistence type="inferred from homology"/>
<evidence type="ECO:0000256" key="8">
    <source>
        <dbReference type="SAM" id="Phobius"/>
    </source>
</evidence>
<feature type="transmembrane region" description="Helical" evidence="8">
    <location>
        <begin position="228"/>
        <end position="248"/>
    </location>
</feature>
<dbReference type="PATRIC" id="fig|348151.3.peg.1557"/>
<keyword evidence="3" id="KW-0813">Transport</keyword>
<evidence type="ECO:0000256" key="6">
    <source>
        <dbReference type="ARBA" id="ARBA00022989"/>
    </source>
</evidence>
<feature type="transmembrane region" description="Helical" evidence="8">
    <location>
        <begin position="81"/>
        <end position="105"/>
    </location>
</feature>
<keyword evidence="6 8" id="KW-1133">Transmembrane helix</keyword>
<dbReference type="PROSITE" id="PS50850">
    <property type="entry name" value="MFS"/>
    <property type="match status" value="1"/>
</dbReference>
<dbReference type="EMBL" id="JQCB01000005">
    <property type="protein sequence ID" value="KRN96127.1"/>
    <property type="molecule type" value="Genomic_DNA"/>
</dbReference>
<feature type="transmembrane region" description="Helical" evidence="8">
    <location>
        <begin position="334"/>
        <end position="353"/>
    </location>
</feature>
<evidence type="ECO:0000313" key="13">
    <source>
        <dbReference type="Proteomes" id="UP000321429"/>
    </source>
</evidence>
<dbReference type="EMBL" id="BJUD01000002">
    <property type="protein sequence ID" value="GEK27949.1"/>
    <property type="molecule type" value="Genomic_DNA"/>
</dbReference>
<keyword evidence="7 8" id="KW-0472">Membrane</keyword>
<dbReference type="InterPro" id="IPR036259">
    <property type="entry name" value="MFS_trans_sf"/>
</dbReference>
<dbReference type="InterPro" id="IPR011701">
    <property type="entry name" value="MFS"/>
</dbReference>
<dbReference type="Gene3D" id="1.20.1250.20">
    <property type="entry name" value="MFS general substrate transporter like domains"/>
    <property type="match status" value="1"/>
</dbReference>
<feature type="transmembrane region" description="Helical" evidence="8">
    <location>
        <begin position="201"/>
        <end position="222"/>
    </location>
</feature>
<keyword evidence="4" id="KW-1003">Cell membrane</keyword>
<feature type="transmembrane region" description="Helical" evidence="8">
    <location>
        <begin position="51"/>
        <end position="74"/>
    </location>
</feature>
<dbReference type="Proteomes" id="UP000321429">
    <property type="component" value="Unassembled WGS sequence"/>
</dbReference>
<reference evidence="10 13" key="2">
    <citation type="submission" date="2019-07" db="EMBL/GenBank/DDBJ databases">
        <title>Whole genome shotgun sequence of Lactobacillus siliginis NBRC 101315.</title>
        <authorList>
            <person name="Hosoyama A."/>
            <person name="Uohara A."/>
            <person name="Ohji S."/>
            <person name="Ichikawa N."/>
        </authorList>
    </citation>
    <scope>NUCLEOTIDE SEQUENCE [LARGE SCALE GENOMIC DNA]</scope>
    <source>
        <strain evidence="10 13">NBRC 101315</strain>
    </source>
</reference>